<evidence type="ECO:0000313" key="2">
    <source>
        <dbReference type="EnsemblPlants" id="PAC:32925988.CDS.1"/>
    </source>
</evidence>
<dbReference type="Proteomes" id="UP000006727">
    <property type="component" value="Chromosome 7"/>
</dbReference>
<dbReference type="PaxDb" id="3218-PP1S2_103V6.1"/>
<sequence>MPPNNDFKNRVPLMNIRKKLRASNLSSTSTKNPCDNPHLNFFDPFAPHRKPLRLLVMPDYNRPCNGGSILVWWQLTRASNYRLHISPIWSNSMF</sequence>
<dbReference type="EMBL" id="ABEU02000007">
    <property type="protein sequence ID" value="PNR51550.1"/>
    <property type="molecule type" value="Genomic_DNA"/>
</dbReference>
<proteinExistence type="predicted"/>
<organism evidence="1">
    <name type="scientific">Physcomitrium patens</name>
    <name type="common">Spreading-leaved earth moss</name>
    <name type="synonym">Physcomitrella patens</name>
    <dbReference type="NCBI Taxonomy" id="3218"/>
    <lineage>
        <taxon>Eukaryota</taxon>
        <taxon>Viridiplantae</taxon>
        <taxon>Streptophyta</taxon>
        <taxon>Embryophyta</taxon>
        <taxon>Bryophyta</taxon>
        <taxon>Bryophytina</taxon>
        <taxon>Bryopsida</taxon>
        <taxon>Funariidae</taxon>
        <taxon>Funariales</taxon>
        <taxon>Funariaceae</taxon>
        <taxon>Physcomitrium</taxon>
    </lineage>
</organism>
<evidence type="ECO:0000313" key="1">
    <source>
        <dbReference type="EMBL" id="PNR51550.1"/>
    </source>
</evidence>
<gene>
    <name evidence="1" type="ORF">PHYPA_010737</name>
</gene>
<reference evidence="1 3" key="1">
    <citation type="journal article" date="2008" name="Science">
        <title>The Physcomitrella genome reveals evolutionary insights into the conquest of land by plants.</title>
        <authorList>
            <person name="Rensing S."/>
            <person name="Lang D."/>
            <person name="Zimmer A."/>
            <person name="Terry A."/>
            <person name="Salamov A."/>
            <person name="Shapiro H."/>
            <person name="Nishiyama T."/>
            <person name="Perroud P.-F."/>
            <person name="Lindquist E."/>
            <person name="Kamisugi Y."/>
            <person name="Tanahashi T."/>
            <person name="Sakakibara K."/>
            <person name="Fujita T."/>
            <person name="Oishi K."/>
            <person name="Shin-I T."/>
            <person name="Kuroki Y."/>
            <person name="Toyoda A."/>
            <person name="Suzuki Y."/>
            <person name="Hashimoto A."/>
            <person name="Yamaguchi K."/>
            <person name="Sugano A."/>
            <person name="Kohara Y."/>
            <person name="Fujiyama A."/>
            <person name="Anterola A."/>
            <person name="Aoki S."/>
            <person name="Ashton N."/>
            <person name="Barbazuk W.B."/>
            <person name="Barker E."/>
            <person name="Bennetzen J."/>
            <person name="Bezanilla M."/>
            <person name="Blankenship R."/>
            <person name="Cho S.H."/>
            <person name="Dutcher S."/>
            <person name="Estelle M."/>
            <person name="Fawcett J.A."/>
            <person name="Gundlach H."/>
            <person name="Hanada K."/>
            <person name="Heyl A."/>
            <person name="Hicks K.A."/>
            <person name="Hugh J."/>
            <person name="Lohr M."/>
            <person name="Mayer K."/>
            <person name="Melkozernov A."/>
            <person name="Murata T."/>
            <person name="Nelson D."/>
            <person name="Pils B."/>
            <person name="Prigge M."/>
            <person name="Reiss B."/>
            <person name="Renner T."/>
            <person name="Rombauts S."/>
            <person name="Rushton P."/>
            <person name="Sanderfoot A."/>
            <person name="Schween G."/>
            <person name="Shiu S.-H."/>
            <person name="Stueber K."/>
            <person name="Theodoulou F.L."/>
            <person name="Tu H."/>
            <person name="Van de Peer Y."/>
            <person name="Verrier P.J."/>
            <person name="Waters E."/>
            <person name="Wood A."/>
            <person name="Yang L."/>
            <person name="Cove D."/>
            <person name="Cuming A."/>
            <person name="Hasebe M."/>
            <person name="Lucas S."/>
            <person name="Mishler D.B."/>
            <person name="Reski R."/>
            <person name="Grigoriev I."/>
            <person name="Quatrano R.S."/>
            <person name="Boore J.L."/>
        </authorList>
    </citation>
    <scope>NUCLEOTIDE SEQUENCE [LARGE SCALE GENOMIC DNA]</scope>
    <source>
        <strain evidence="2 3">cv. Gransden 2004</strain>
    </source>
</reference>
<name>A0A2K1KCP2_PHYPA</name>
<keyword evidence="3" id="KW-1185">Reference proteome</keyword>
<reference evidence="2" key="3">
    <citation type="submission" date="2020-12" db="UniProtKB">
        <authorList>
            <consortium name="EnsemblPlants"/>
        </authorList>
    </citation>
    <scope>IDENTIFICATION</scope>
</reference>
<dbReference type="AlphaFoldDB" id="A0A2K1KCP2"/>
<protein>
    <submittedName>
        <fullName evidence="1 2">Uncharacterized protein</fullName>
    </submittedName>
</protein>
<dbReference type="EnsemblPlants" id="Pp3c7_23180V3.2">
    <property type="protein sequence ID" value="PAC:32925989.CDS.1"/>
    <property type="gene ID" value="Pp3c7_23180"/>
</dbReference>
<dbReference type="Gramene" id="Pp3c7_23180V3.2">
    <property type="protein sequence ID" value="PAC:32925989.CDS.1"/>
    <property type="gene ID" value="Pp3c7_23180"/>
</dbReference>
<dbReference type="InParanoid" id="A0A2K1KCP2"/>
<dbReference type="Gramene" id="Pp3c7_23180V3.1">
    <property type="protein sequence ID" value="PAC:32925988.CDS.1"/>
    <property type="gene ID" value="Pp3c7_23180"/>
</dbReference>
<evidence type="ECO:0000313" key="3">
    <source>
        <dbReference type="Proteomes" id="UP000006727"/>
    </source>
</evidence>
<accession>A0A2K1KCP2</accession>
<reference evidence="1 3" key="2">
    <citation type="journal article" date="2018" name="Plant J.">
        <title>The Physcomitrella patens chromosome-scale assembly reveals moss genome structure and evolution.</title>
        <authorList>
            <person name="Lang D."/>
            <person name="Ullrich K.K."/>
            <person name="Murat F."/>
            <person name="Fuchs J."/>
            <person name="Jenkins J."/>
            <person name="Haas F.B."/>
            <person name="Piednoel M."/>
            <person name="Gundlach H."/>
            <person name="Van Bel M."/>
            <person name="Meyberg R."/>
            <person name="Vives C."/>
            <person name="Morata J."/>
            <person name="Symeonidi A."/>
            <person name="Hiss M."/>
            <person name="Muchero W."/>
            <person name="Kamisugi Y."/>
            <person name="Saleh O."/>
            <person name="Blanc G."/>
            <person name="Decker E.L."/>
            <person name="van Gessel N."/>
            <person name="Grimwood J."/>
            <person name="Hayes R.D."/>
            <person name="Graham S.W."/>
            <person name="Gunter L.E."/>
            <person name="McDaniel S.F."/>
            <person name="Hoernstein S.N.W."/>
            <person name="Larsson A."/>
            <person name="Li F.W."/>
            <person name="Perroud P.F."/>
            <person name="Phillips J."/>
            <person name="Ranjan P."/>
            <person name="Rokshar D.S."/>
            <person name="Rothfels C.J."/>
            <person name="Schneider L."/>
            <person name="Shu S."/>
            <person name="Stevenson D.W."/>
            <person name="Thummler F."/>
            <person name="Tillich M."/>
            <person name="Villarreal Aguilar J.C."/>
            <person name="Widiez T."/>
            <person name="Wong G.K."/>
            <person name="Wymore A."/>
            <person name="Zhang Y."/>
            <person name="Zimmer A.D."/>
            <person name="Quatrano R.S."/>
            <person name="Mayer K.F.X."/>
            <person name="Goodstein D."/>
            <person name="Casacuberta J.M."/>
            <person name="Vandepoele K."/>
            <person name="Reski R."/>
            <person name="Cuming A.C."/>
            <person name="Tuskan G.A."/>
            <person name="Maumus F."/>
            <person name="Salse J."/>
            <person name="Schmutz J."/>
            <person name="Rensing S.A."/>
        </authorList>
    </citation>
    <scope>NUCLEOTIDE SEQUENCE [LARGE SCALE GENOMIC DNA]</scope>
    <source>
        <strain evidence="2 3">cv. Gransden 2004</strain>
    </source>
</reference>
<dbReference type="EnsemblPlants" id="Pp3c7_23180V3.1">
    <property type="protein sequence ID" value="PAC:32925988.CDS.1"/>
    <property type="gene ID" value="Pp3c7_23180"/>
</dbReference>